<dbReference type="InterPro" id="IPR011251">
    <property type="entry name" value="Luciferase-like_dom"/>
</dbReference>
<keyword evidence="3" id="KW-0560">Oxidoreductase</keyword>
<evidence type="ECO:0000256" key="1">
    <source>
        <dbReference type="ARBA" id="ARBA00022630"/>
    </source>
</evidence>
<evidence type="ECO:0000313" key="7">
    <source>
        <dbReference type="EMBL" id="ABM06399.1"/>
    </source>
</evidence>
<dbReference type="SUPFAM" id="SSF51679">
    <property type="entry name" value="Bacterial luciferase-like"/>
    <property type="match status" value="1"/>
</dbReference>
<dbReference type="HOGENOM" id="CLU_027853_0_0_11"/>
<dbReference type="GO" id="GO:0016705">
    <property type="term" value="F:oxidoreductase activity, acting on paired donors, with incorporation or reduction of molecular oxygen"/>
    <property type="evidence" value="ECO:0007669"/>
    <property type="project" value="InterPro"/>
</dbReference>
<name>A1R361_PAEAT</name>
<accession>A1R361</accession>
<proteinExistence type="predicted"/>
<feature type="region of interest" description="Disordered" evidence="5">
    <location>
        <begin position="1"/>
        <end position="23"/>
    </location>
</feature>
<evidence type="ECO:0000313" key="8">
    <source>
        <dbReference type="Proteomes" id="UP000000637"/>
    </source>
</evidence>
<feature type="compositionally biased region" description="Polar residues" evidence="5">
    <location>
        <begin position="1"/>
        <end position="19"/>
    </location>
</feature>
<dbReference type="PANTHER" id="PTHR30011">
    <property type="entry name" value="ALKANESULFONATE MONOOXYGENASE-RELATED"/>
    <property type="match status" value="1"/>
</dbReference>
<evidence type="ECO:0000256" key="3">
    <source>
        <dbReference type="ARBA" id="ARBA00023002"/>
    </source>
</evidence>
<organism evidence="7 8">
    <name type="scientific">Paenarthrobacter aurescens (strain TC1)</name>
    <dbReference type="NCBI Taxonomy" id="290340"/>
    <lineage>
        <taxon>Bacteria</taxon>
        <taxon>Bacillati</taxon>
        <taxon>Actinomycetota</taxon>
        <taxon>Actinomycetes</taxon>
        <taxon>Micrococcales</taxon>
        <taxon>Micrococcaceae</taxon>
        <taxon>Paenarthrobacter</taxon>
    </lineage>
</organism>
<keyword evidence="4" id="KW-0503">Monooxygenase</keyword>
<dbReference type="eggNOG" id="COG2141">
    <property type="taxonomic scope" value="Bacteria"/>
</dbReference>
<reference evidence="7 8" key="1">
    <citation type="journal article" date="2006" name="PLoS Genet.">
        <title>Secrets of soil survival revealed by the genome sequence of Arthrobacter aurescens TC1.</title>
        <authorList>
            <person name="Mongodin E.F."/>
            <person name="Shapir N."/>
            <person name="Daugherty S.C."/>
            <person name="DeBoy R.T."/>
            <person name="Emerson J.B."/>
            <person name="Shvartzbeyn A."/>
            <person name="Radune D."/>
            <person name="Vamathevan J."/>
            <person name="Riggs F."/>
            <person name="Grinberg V."/>
            <person name="Khouri H."/>
            <person name="Wackett L.P."/>
            <person name="Nelson K.E."/>
            <person name="Sadowsky M.J."/>
        </authorList>
    </citation>
    <scope>NUCLEOTIDE SEQUENCE [LARGE SCALE GENOMIC DNA]</scope>
    <source>
        <strain evidence="7 8">TC1</strain>
    </source>
</reference>
<keyword evidence="1" id="KW-0285">Flavoprotein</keyword>
<keyword evidence="8" id="KW-1185">Reference proteome</keyword>
<evidence type="ECO:0000256" key="4">
    <source>
        <dbReference type="ARBA" id="ARBA00023033"/>
    </source>
</evidence>
<dbReference type="InterPro" id="IPR036661">
    <property type="entry name" value="Luciferase-like_sf"/>
</dbReference>
<evidence type="ECO:0000256" key="5">
    <source>
        <dbReference type="SAM" id="MobiDB-lite"/>
    </source>
</evidence>
<dbReference type="PANTHER" id="PTHR30011:SF16">
    <property type="entry name" value="C2H2 FINGER DOMAIN TRANSCRIPTION FACTOR (EUROFUNG)-RELATED"/>
    <property type="match status" value="1"/>
</dbReference>
<dbReference type="InterPro" id="IPR020020">
    <property type="entry name" value="Luciferase-type_oxidoreductase"/>
</dbReference>
<dbReference type="InterPro" id="IPR051260">
    <property type="entry name" value="Diverse_substr_monoxygenases"/>
</dbReference>
<protein>
    <submittedName>
        <fullName evidence="7">Luciferase-like monooxygenase family protein</fullName>
    </submittedName>
</protein>
<feature type="domain" description="Luciferase-like" evidence="6">
    <location>
        <begin position="65"/>
        <end position="263"/>
    </location>
</feature>
<gene>
    <name evidence="7" type="ordered locus">AAur_0877</name>
</gene>
<dbReference type="NCBIfam" id="TIGR03571">
    <property type="entry name" value="lucif_BA3436"/>
    <property type="match status" value="1"/>
</dbReference>
<dbReference type="STRING" id="290340.AAur_0877"/>
<dbReference type="EMBL" id="CP000474">
    <property type="protein sequence ID" value="ABM06399.1"/>
    <property type="molecule type" value="Genomic_DNA"/>
</dbReference>
<dbReference type="AlphaFoldDB" id="A1R361"/>
<dbReference type="Gene3D" id="3.20.20.30">
    <property type="entry name" value="Luciferase-like domain"/>
    <property type="match status" value="1"/>
</dbReference>
<evidence type="ECO:0000256" key="2">
    <source>
        <dbReference type="ARBA" id="ARBA00022643"/>
    </source>
</evidence>
<evidence type="ECO:0000259" key="6">
    <source>
        <dbReference type="Pfam" id="PF00296"/>
    </source>
</evidence>
<sequence>MSSPWCSQHPRSSPSQDLRSSPERKTVMTLATAPLTSPSPALATLSRSGLSIGVEFPLDNDFARQGRAKSSTQFGIPDLTHHRRRAELADQLGFRALWLRDVPLWVPAFGDAGQVFDPFPYLGYLAGVTDSILLGTAAVVLPLRHPLHVAKMAASIDQLSGGRLILGVASGDRPIEYPAFDADFESRGERFRSSVDTIRTAWRDSSDPEDTVKVLPPPAQNPIPLVAVGRAQQTTDWIASTMDGYMTYHRPGGLMKPVVNRWNHAVPDGQGKPLLTTMLVDLAEDPGAPPEPIRFGARLGRNSLVRYLGELEESGVGHVALNFRPSTRPIEDALEEVAKHVLPAFS</sequence>
<keyword evidence="2" id="KW-0288">FMN</keyword>
<dbReference type="Proteomes" id="UP000000637">
    <property type="component" value="Chromosome"/>
</dbReference>
<dbReference type="KEGG" id="aau:AAur_0877"/>
<dbReference type="GO" id="GO:0004497">
    <property type="term" value="F:monooxygenase activity"/>
    <property type="evidence" value="ECO:0007669"/>
    <property type="project" value="UniProtKB-KW"/>
</dbReference>
<dbReference type="Pfam" id="PF00296">
    <property type="entry name" value="Bac_luciferase"/>
    <property type="match status" value="1"/>
</dbReference>